<name>A0A914PQQ7_9BILA</name>
<reference evidence="2" key="1">
    <citation type="submission" date="2022-11" db="UniProtKB">
        <authorList>
            <consortium name="WormBaseParasite"/>
        </authorList>
    </citation>
    <scope>IDENTIFICATION</scope>
</reference>
<accession>A0A914PQQ7</accession>
<organism evidence="1 2">
    <name type="scientific">Panagrolaimus davidi</name>
    <dbReference type="NCBI Taxonomy" id="227884"/>
    <lineage>
        <taxon>Eukaryota</taxon>
        <taxon>Metazoa</taxon>
        <taxon>Ecdysozoa</taxon>
        <taxon>Nematoda</taxon>
        <taxon>Chromadorea</taxon>
        <taxon>Rhabditida</taxon>
        <taxon>Tylenchina</taxon>
        <taxon>Panagrolaimomorpha</taxon>
        <taxon>Panagrolaimoidea</taxon>
        <taxon>Panagrolaimidae</taxon>
        <taxon>Panagrolaimus</taxon>
    </lineage>
</organism>
<dbReference type="WBParaSite" id="PDA_v2.g20927.t1">
    <property type="protein sequence ID" value="PDA_v2.g20927.t1"/>
    <property type="gene ID" value="PDA_v2.g20927"/>
</dbReference>
<protein>
    <submittedName>
        <fullName evidence="2">Transposase</fullName>
    </submittedName>
</protein>
<dbReference type="AlphaFoldDB" id="A0A914PQQ7"/>
<sequence length="443" mass="51739">MFGKSNRQRLKEFKELLKNKNDSDIEQVFNDDNFSIADNFVAEDYIDFMDDFDNPDSNDLFDIRQQYEHVIDLQDFEEEEDAQNVFGNTNMTPLYDNAILSDVEFSMGIMALAREKHLSDATINDVLNVFRSILPESNKVPATYNKVKTIVETNSPYNLLQKNIIFCASCKKDICVCGQVDKSILLVFDVQLQLEELLSRYQDIMDKYRNDMLQQTDYMDIHQSVYYRNTLIKYPNMLPFAIYTDGGRYTHTGAFEGWPVVLFLLDLPPKLRYKYSNIIFAGYWYSKRKPDWQFIFEKLDRLLRFSFNGREYRMKYLQVVADIPARQNLLSMINVPGYNCCYNCNIKGQYSGHVFFPYAPPIPRDPRTFIDCTDGVKGESVLQERIESFPGGVVIDVMHSVYRGPIEDDIKRLIAGFRRDEAVWGLIKFNQATVTKLDEMMTF</sequence>
<keyword evidence="1" id="KW-1185">Reference proteome</keyword>
<evidence type="ECO:0000313" key="2">
    <source>
        <dbReference type="WBParaSite" id="PDA_v2.g20927.t1"/>
    </source>
</evidence>
<evidence type="ECO:0000313" key="1">
    <source>
        <dbReference type="Proteomes" id="UP000887578"/>
    </source>
</evidence>
<dbReference type="Proteomes" id="UP000887578">
    <property type="component" value="Unplaced"/>
</dbReference>
<proteinExistence type="predicted"/>